<dbReference type="PANTHER" id="PTHR11552:SF219">
    <property type="entry name" value="GLUCOSE-METHANOL-CHOLINE OXIDOREDUCTASE N-TERMINAL DOMAIN-CONTAINING PROTEIN"/>
    <property type="match status" value="1"/>
</dbReference>
<dbReference type="SUPFAM" id="SSF51905">
    <property type="entry name" value="FAD/NAD(P)-binding domain"/>
    <property type="match status" value="1"/>
</dbReference>
<dbReference type="PANTHER" id="PTHR11552">
    <property type="entry name" value="GLUCOSE-METHANOL-CHOLINE GMC OXIDOREDUCTASE"/>
    <property type="match status" value="1"/>
</dbReference>
<organism evidence="5 6">
    <name type="scientific">Cryphonectria parasitica (strain ATCC 38755 / EP155)</name>
    <dbReference type="NCBI Taxonomy" id="660469"/>
    <lineage>
        <taxon>Eukaryota</taxon>
        <taxon>Fungi</taxon>
        <taxon>Dikarya</taxon>
        <taxon>Ascomycota</taxon>
        <taxon>Pezizomycotina</taxon>
        <taxon>Sordariomycetes</taxon>
        <taxon>Sordariomycetidae</taxon>
        <taxon>Diaporthales</taxon>
        <taxon>Cryphonectriaceae</taxon>
        <taxon>Cryphonectria-Endothia species complex</taxon>
        <taxon>Cryphonectria</taxon>
    </lineage>
</organism>
<dbReference type="Pfam" id="PF00732">
    <property type="entry name" value="GMC_oxred_N"/>
    <property type="match status" value="1"/>
</dbReference>
<dbReference type="InterPro" id="IPR012132">
    <property type="entry name" value="GMC_OxRdtase"/>
</dbReference>
<dbReference type="InterPro" id="IPR000172">
    <property type="entry name" value="GMC_OxRdtase_N"/>
</dbReference>
<dbReference type="GO" id="GO:0050660">
    <property type="term" value="F:flavin adenine dinucleotide binding"/>
    <property type="evidence" value="ECO:0007669"/>
    <property type="project" value="InterPro"/>
</dbReference>
<feature type="domain" description="Glucose-methanol-choline oxidoreductase C-terminal" evidence="4">
    <location>
        <begin position="446"/>
        <end position="613"/>
    </location>
</feature>
<gene>
    <name evidence="5" type="ORF">M406DRAFT_247587</name>
</gene>
<dbReference type="SUPFAM" id="SSF54373">
    <property type="entry name" value="FAD-linked reductases, C-terminal domain"/>
    <property type="match status" value="1"/>
</dbReference>
<keyword evidence="6" id="KW-1185">Reference proteome</keyword>
<evidence type="ECO:0000313" key="6">
    <source>
        <dbReference type="Proteomes" id="UP000803844"/>
    </source>
</evidence>
<evidence type="ECO:0000259" key="4">
    <source>
        <dbReference type="Pfam" id="PF05199"/>
    </source>
</evidence>
<evidence type="ECO:0000313" key="5">
    <source>
        <dbReference type="EMBL" id="KAF3769828.1"/>
    </source>
</evidence>
<dbReference type="EMBL" id="MU032344">
    <property type="protein sequence ID" value="KAF3769828.1"/>
    <property type="molecule type" value="Genomic_DNA"/>
</dbReference>
<accession>A0A9P4YAJ9</accession>
<dbReference type="Gene3D" id="3.50.50.60">
    <property type="entry name" value="FAD/NAD(P)-binding domain"/>
    <property type="match status" value="1"/>
</dbReference>
<dbReference type="GO" id="GO:0016614">
    <property type="term" value="F:oxidoreductase activity, acting on CH-OH group of donors"/>
    <property type="evidence" value="ECO:0007669"/>
    <property type="project" value="InterPro"/>
</dbReference>
<feature type="active site" description="Proton donor" evidence="2">
    <location>
        <position position="561"/>
    </location>
</feature>
<sequence>MFSFLSSYPEVDAAKLDGNTYDYIVVGGGTGGCVVASRLSEDPSVSVLVVERGRVGDILLSRIPLPSQAILDGQSRQVVDDHFTEPIPNANDYRARLWTARGLGGASRLNAMILTRGPPADYTSWADEGLDEWSWEHVEPYFRKIENAVAHPNSKARGHEGPIECRQFDVQFEWGKYLEKAAQAVGLPLVNDVNDPSAPAMGFYRADLAIDSAARRRTAYHAYLNKKIALERRGHLTVCTGTVASRLDVDGDAGVVRGVYLRPVKRAGPGRGGGTKSGDVYVKARREVIVCCGGLITPQVLMLSGLGPKQQLEQHSIPVVRDLPQVGASLADHYAIPVQLDVPLKESVHLLTTALYGLWHMLLWLLLGVGLLRHGSNVNTIFVRSGALDNATMTVTARDPDSNEDNMDVTAVRNVPDIEIMIMPCNCFKRPIYEPFLTFYACLVQPFSKGRVELADADPLTLPKVTHPMLRDERDFPLVRKAVRFAMRLAEAFQNSGYPYPTPLAFAPGNRPDRLAEFELTRNDPDSVTAATTKTDGRTWATVTDDEIDDYIRTVATTSLHTSCTCAISQDAQSGVVDQHLRVHGVRNLRVADTSVFPRMPSSHTMLPTIMVGERCADFIKEEWGPGGKSKKTV</sequence>
<proteinExistence type="inferred from homology"/>
<dbReference type="Gene3D" id="3.30.560.10">
    <property type="entry name" value="Glucose Oxidase, domain 3"/>
    <property type="match status" value="1"/>
</dbReference>
<dbReference type="InterPro" id="IPR036188">
    <property type="entry name" value="FAD/NAD-bd_sf"/>
</dbReference>
<dbReference type="PIRSF" id="PIRSF000137">
    <property type="entry name" value="Alcohol_oxidase"/>
    <property type="match status" value="1"/>
</dbReference>
<evidence type="ECO:0000256" key="1">
    <source>
        <dbReference type="ARBA" id="ARBA00010790"/>
    </source>
</evidence>
<dbReference type="AlphaFoldDB" id="A0A9P4YAJ9"/>
<dbReference type="GeneID" id="63833599"/>
<dbReference type="Proteomes" id="UP000803844">
    <property type="component" value="Unassembled WGS sequence"/>
</dbReference>
<comment type="caution">
    <text evidence="5">The sequence shown here is derived from an EMBL/GenBank/DDBJ whole genome shotgun (WGS) entry which is preliminary data.</text>
</comment>
<dbReference type="Pfam" id="PF05199">
    <property type="entry name" value="GMC_oxred_C"/>
    <property type="match status" value="1"/>
</dbReference>
<feature type="domain" description="Glucose-methanol-choline oxidoreductase N-terminal" evidence="3">
    <location>
        <begin position="21"/>
        <end position="334"/>
    </location>
</feature>
<reference evidence="5" key="1">
    <citation type="journal article" date="2020" name="Phytopathology">
        <title>Genome sequence of the chestnut blight fungus Cryphonectria parasitica EP155: A fundamental resource for an archetypical invasive plant pathogen.</title>
        <authorList>
            <person name="Crouch J.A."/>
            <person name="Dawe A."/>
            <person name="Aerts A."/>
            <person name="Barry K."/>
            <person name="Churchill A.C.L."/>
            <person name="Grimwood J."/>
            <person name="Hillman B."/>
            <person name="Milgroom M.G."/>
            <person name="Pangilinan J."/>
            <person name="Smith M."/>
            <person name="Salamov A."/>
            <person name="Schmutz J."/>
            <person name="Yadav J."/>
            <person name="Grigoriev I.V."/>
            <person name="Nuss D."/>
        </authorList>
    </citation>
    <scope>NUCLEOTIDE SEQUENCE</scope>
    <source>
        <strain evidence="5">EP155</strain>
    </source>
</reference>
<name>A0A9P4YAJ9_CRYP1</name>
<comment type="similarity">
    <text evidence="1">Belongs to the GMC oxidoreductase family.</text>
</comment>
<dbReference type="InterPro" id="IPR007867">
    <property type="entry name" value="GMC_OxRtase_C"/>
</dbReference>
<evidence type="ECO:0000259" key="3">
    <source>
        <dbReference type="Pfam" id="PF00732"/>
    </source>
</evidence>
<protein>
    <submittedName>
        <fullName evidence="5">Alcohol oxidase</fullName>
    </submittedName>
</protein>
<evidence type="ECO:0000256" key="2">
    <source>
        <dbReference type="PIRSR" id="PIRSR000137-1"/>
    </source>
</evidence>
<dbReference type="RefSeq" id="XP_040780789.1">
    <property type="nucleotide sequence ID" value="XM_040916470.1"/>
</dbReference>
<dbReference type="OrthoDB" id="269227at2759"/>
<feature type="active site" description="Proton acceptor" evidence="2">
    <location>
        <position position="604"/>
    </location>
</feature>